<dbReference type="Proteomes" id="UP000553776">
    <property type="component" value="Unassembled WGS sequence"/>
</dbReference>
<accession>A0A841U365</accession>
<keyword evidence="1" id="KW-0472">Membrane</keyword>
<organism evidence="2 3">
    <name type="scientific">Cohnella xylanilytica</name>
    <dbReference type="NCBI Taxonomy" id="557555"/>
    <lineage>
        <taxon>Bacteria</taxon>
        <taxon>Bacillati</taxon>
        <taxon>Bacillota</taxon>
        <taxon>Bacilli</taxon>
        <taxon>Bacillales</taxon>
        <taxon>Paenibacillaceae</taxon>
        <taxon>Cohnella</taxon>
    </lineage>
</organism>
<keyword evidence="1" id="KW-1133">Transmembrane helix</keyword>
<sequence>ALGPGAPVRRRLPALGRHVAWLALALSLAAGGTVGLLAQQRTGGDAAPLPAAPYADPVPAEKKDVGMPDRLRYADVDAKAVKAYLRSRDSLLADEPYFGAIVASARKFDVNPLLLFAITGQEQGFVPRSGKQARQIVNNPFNVFHSWQDYNTDIADSSEIAARTIARRMVKRPEGHEPFEWLNLTYAEDPAWSEGVRLIFDKLANLSRSK</sequence>
<proteinExistence type="predicted"/>
<evidence type="ECO:0000313" key="2">
    <source>
        <dbReference type="EMBL" id="MBB6693588.1"/>
    </source>
</evidence>
<dbReference type="AlphaFoldDB" id="A0A841U365"/>
<gene>
    <name evidence="2" type="ORF">H7B90_19525</name>
</gene>
<dbReference type="RefSeq" id="WP_185137573.1">
    <property type="nucleotide sequence ID" value="NZ_JACJVR010000076.1"/>
</dbReference>
<keyword evidence="1" id="KW-0812">Transmembrane</keyword>
<keyword evidence="3" id="KW-1185">Reference proteome</keyword>
<dbReference type="EMBL" id="JACJVR010000076">
    <property type="protein sequence ID" value="MBB6693588.1"/>
    <property type="molecule type" value="Genomic_DNA"/>
</dbReference>
<feature type="transmembrane region" description="Helical" evidence="1">
    <location>
        <begin position="19"/>
        <end position="38"/>
    </location>
</feature>
<comment type="caution">
    <text evidence="2">The sequence shown here is derived from an EMBL/GenBank/DDBJ whole genome shotgun (WGS) entry which is preliminary data.</text>
</comment>
<reference evidence="2 3" key="1">
    <citation type="submission" date="2020-08" db="EMBL/GenBank/DDBJ databases">
        <title>Cohnella phylogeny.</title>
        <authorList>
            <person name="Dunlap C."/>
        </authorList>
    </citation>
    <scope>NUCLEOTIDE SEQUENCE [LARGE SCALE GENOMIC DNA]</scope>
    <source>
        <strain evidence="2 3">DSM 25239</strain>
    </source>
</reference>
<evidence type="ECO:0000256" key="1">
    <source>
        <dbReference type="SAM" id="Phobius"/>
    </source>
</evidence>
<protein>
    <submittedName>
        <fullName evidence="2">Glucosaminidase domain-containing protein</fullName>
    </submittedName>
</protein>
<feature type="non-terminal residue" evidence="2">
    <location>
        <position position="1"/>
    </location>
</feature>
<name>A0A841U365_9BACL</name>
<evidence type="ECO:0000313" key="3">
    <source>
        <dbReference type="Proteomes" id="UP000553776"/>
    </source>
</evidence>